<name>A0A9N8E4R9_9STRA</name>
<dbReference type="Proteomes" id="UP001153069">
    <property type="component" value="Unassembled WGS sequence"/>
</dbReference>
<feature type="region of interest" description="Disordered" evidence="1">
    <location>
        <begin position="1"/>
        <end position="45"/>
    </location>
</feature>
<dbReference type="EMBL" id="CAICTM010000666">
    <property type="protein sequence ID" value="CAB9514657.1"/>
    <property type="molecule type" value="Genomic_DNA"/>
</dbReference>
<protein>
    <submittedName>
        <fullName evidence="2">Uncharacterized protein</fullName>
    </submittedName>
</protein>
<evidence type="ECO:0000313" key="2">
    <source>
        <dbReference type="EMBL" id="CAB9514657.1"/>
    </source>
</evidence>
<accession>A0A9N8E4R9</accession>
<dbReference type="SUPFAM" id="SSF52087">
    <property type="entry name" value="CRAL/TRIO domain"/>
    <property type="match status" value="1"/>
</dbReference>
<keyword evidence="3" id="KW-1185">Reference proteome</keyword>
<dbReference type="InterPro" id="IPR036865">
    <property type="entry name" value="CRAL-TRIO_dom_sf"/>
</dbReference>
<reference evidence="2" key="1">
    <citation type="submission" date="2020-06" db="EMBL/GenBank/DDBJ databases">
        <authorList>
            <consortium name="Plant Systems Biology data submission"/>
        </authorList>
    </citation>
    <scope>NUCLEOTIDE SEQUENCE</scope>
    <source>
        <strain evidence="2">D6</strain>
    </source>
</reference>
<feature type="compositionally biased region" description="Low complexity" evidence="1">
    <location>
        <begin position="9"/>
        <end position="19"/>
    </location>
</feature>
<proteinExistence type="predicted"/>
<sequence>MDDRRDAEMNPPLAAAAAEDPARVARNDPAPVPSHTSTLEDSAMDLSPEELRWTEAVKHSALEDTSLKPLSDYEYAAAALVTQGHVETALCSLQGLQDFREEYNIHETVEEGMTLLRQLHIQQPWFVLDVSLELEESRHFVCVYDYAQLNPSAVKMPDQWRVFLGGLYYLYQMIQSDLQAVREGVVNIGECDGMSWSNFSVDMVRTLWHHLMEFYPLKTKEVSWLHASVIGNLQHSLYKSIMGDRAANIRIGVTFEGYEGRLDNIFKVPTEEQALQRLMDRYQLYLTNRYHHQRCYRLPSKVPSLSIDEILAIEAREGGVDEEDEETFSEYEEEEYLVEEEYVALDADSIAFAAEGENKEN</sequence>
<dbReference type="AlphaFoldDB" id="A0A9N8E4R9"/>
<comment type="caution">
    <text evidence="2">The sequence shown here is derived from an EMBL/GenBank/DDBJ whole genome shotgun (WGS) entry which is preliminary data.</text>
</comment>
<organism evidence="2 3">
    <name type="scientific">Seminavis robusta</name>
    <dbReference type="NCBI Taxonomy" id="568900"/>
    <lineage>
        <taxon>Eukaryota</taxon>
        <taxon>Sar</taxon>
        <taxon>Stramenopiles</taxon>
        <taxon>Ochrophyta</taxon>
        <taxon>Bacillariophyta</taxon>
        <taxon>Bacillariophyceae</taxon>
        <taxon>Bacillariophycidae</taxon>
        <taxon>Naviculales</taxon>
        <taxon>Naviculaceae</taxon>
        <taxon>Seminavis</taxon>
    </lineage>
</organism>
<evidence type="ECO:0000256" key="1">
    <source>
        <dbReference type="SAM" id="MobiDB-lite"/>
    </source>
</evidence>
<dbReference type="OrthoDB" id="1434354at2759"/>
<dbReference type="Gene3D" id="3.40.525.10">
    <property type="entry name" value="CRAL-TRIO lipid binding domain"/>
    <property type="match status" value="1"/>
</dbReference>
<evidence type="ECO:0000313" key="3">
    <source>
        <dbReference type="Proteomes" id="UP001153069"/>
    </source>
</evidence>
<gene>
    <name evidence="2" type="ORF">SEMRO_667_G184100.1</name>
</gene>